<feature type="region of interest" description="Disordered" evidence="1">
    <location>
        <begin position="298"/>
        <end position="326"/>
    </location>
</feature>
<reference evidence="2" key="1">
    <citation type="journal article" date="2021" name="Nat. Commun.">
        <title>Genetic determinants of endophytism in the Arabidopsis root mycobiome.</title>
        <authorList>
            <person name="Mesny F."/>
            <person name="Miyauchi S."/>
            <person name="Thiergart T."/>
            <person name="Pickel B."/>
            <person name="Atanasova L."/>
            <person name="Karlsson M."/>
            <person name="Huettel B."/>
            <person name="Barry K.W."/>
            <person name="Haridas S."/>
            <person name="Chen C."/>
            <person name="Bauer D."/>
            <person name="Andreopoulos W."/>
            <person name="Pangilinan J."/>
            <person name="LaButti K."/>
            <person name="Riley R."/>
            <person name="Lipzen A."/>
            <person name="Clum A."/>
            <person name="Drula E."/>
            <person name="Henrissat B."/>
            <person name="Kohler A."/>
            <person name="Grigoriev I.V."/>
            <person name="Martin F.M."/>
            <person name="Hacquard S."/>
        </authorList>
    </citation>
    <scope>NUCLEOTIDE SEQUENCE</scope>
    <source>
        <strain evidence="2">MPI-CAGE-AT-0016</strain>
    </source>
</reference>
<proteinExistence type="predicted"/>
<organism evidence="2 3">
    <name type="scientific">Plectosphaerella cucumerina</name>
    <dbReference type="NCBI Taxonomy" id="40658"/>
    <lineage>
        <taxon>Eukaryota</taxon>
        <taxon>Fungi</taxon>
        <taxon>Dikarya</taxon>
        <taxon>Ascomycota</taxon>
        <taxon>Pezizomycotina</taxon>
        <taxon>Sordariomycetes</taxon>
        <taxon>Hypocreomycetidae</taxon>
        <taxon>Glomerellales</taxon>
        <taxon>Plectosphaerellaceae</taxon>
        <taxon>Plectosphaerella</taxon>
    </lineage>
</organism>
<protein>
    <submittedName>
        <fullName evidence="2">Uncharacterized protein</fullName>
    </submittedName>
</protein>
<accession>A0A8K0TKW1</accession>
<evidence type="ECO:0000313" key="3">
    <source>
        <dbReference type="Proteomes" id="UP000813385"/>
    </source>
</evidence>
<evidence type="ECO:0000313" key="2">
    <source>
        <dbReference type="EMBL" id="KAH7363361.1"/>
    </source>
</evidence>
<keyword evidence="3" id="KW-1185">Reference proteome</keyword>
<name>A0A8K0TKW1_9PEZI</name>
<evidence type="ECO:0000256" key="1">
    <source>
        <dbReference type="SAM" id="MobiDB-lite"/>
    </source>
</evidence>
<sequence>MAPPPYDNPSPFEVANWTDEESLRRYTQRRKDLEAMLRRFYWYVVGNSTAKSLLSDEDIAKVAQLVFKEGLEMAHLDDGSTTETSSPLFDILTSGEMELLWEGKDMILLFHAFAVQCEGDYAAAVSYENSLWGDGFRSQDALWTERDNEEFITFAVDGEPDTADCYWYAMDGPEMEKKLGELLPFAERLDNRLQGTDPELRIAPAISWALDNVRKGCSDIQIVDRIRKLSNSPSDSWLWYENGSRAMSKGQFVITFVGAQYCNLRNLHVPVSENQDESIDRLVREMERCLRLLEHYRKEPASEPHNPKEAGDREVEDLRKAKRQLIEDNEQLRKEIAELRRESKRLKTAQPVETGEA</sequence>
<dbReference type="Proteomes" id="UP000813385">
    <property type="component" value="Unassembled WGS sequence"/>
</dbReference>
<gene>
    <name evidence="2" type="ORF">B0T11DRAFT_329343</name>
</gene>
<comment type="caution">
    <text evidence="2">The sequence shown here is derived from an EMBL/GenBank/DDBJ whole genome shotgun (WGS) entry which is preliminary data.</text>
</comment>
<dbReference type="EMBL" id="JAGPXD010000003">
    <property type="protein sequence ID" value="KAH7363361.1"/>
    <property type="molecule type" value="Genomic_DNA"/>
</dbReference>
<dbReference type="AlphaFoldDB" id="A0A8K0TKW1"/>